<gene>
    <name evidence="9 11" type="primary">pnp</name>
    <name evidence="11" type="ORF">ShirakiTB12_41070</name>
</gene>
<dbReference type="FunFam" id="3.30.230.70:FF:000002">
    <property type="entry name" value="Polyribonucleotide nucleotidyltransferase"/>
    <property type="match status" value="1"/>
</dbReference>
<comment type="similarity">
    <text evidence="2 9">Belongs to the polyribonucleotide nucleotidyltransferase family.</text>
</comment>
<dbReference type="PROSITE" id="PS50084">
    <property type="entry name" value="KH_TYPE_1"/>
    <property type="match status" value="1"/>
</dbReference>
<keyword evidence="8 9" id="KW-0694">RNA-binding</keyword>
<dbReference type="FunFam" id="2.40.50.140:FF:000023">
    <property type="entry name" value="Polyribonucleotide nucleotidyltransferase"/>
    <property type="match status" value="1"/>
</dbReference>
<comment type="subcellular location">
    <subcellularLocation>
        <location evidence="1 9">Cytoplasm</location>
    </subcellularLocation>
</comment>
<dbReference type="Pfam" id="PF00013">
    <property type="entry name" value="KH_1"/>
    <property type="match status" value="1"/>
</dbReference>
<comment type="function">
    <text evidence="9">Involved in mRNA degradation. Catalyzes the phosphorolysis of single-stranded polyribonucleotides processively in the 3'- to 5'-direction.</text>
</comment>
<dbReference type="SUPFAM" id="SSF55666">
    <property type="entry name" value="Ribonuclease PH domain 2-like"/>
    <property type="match status" value="2"/>
</dbReference>
<dbReference type="NCBIfam" id="TIGR03591">
    <property type="entry name" value="polynuc_phos"/>
    <property type="match status" value="1"/>
</dbReference>
<dbReference type="InterPro" id="IPR015848">
    <property type="entry name" value="PNPase_PH_RNA-bd_bac/org-type"/>
</dbReference>
<dbReference type="SUPFAM" id="SSF54791">
    <property type="entry name" value="Eukaryotic type KH-domain (KH-domain type I)"/>
    <property type="match status" value="1"/>
</dbReference>
<evidence type="ECO:0000313" key="12">
    <source>
        <dbReference type="Proteomes" id="UP001165240"/>
    </source>
</evidence>
<evidence type="ECO:0000256" key="9">
    <source>
        <dbReference type="HAMAP-Rule" id="MF_01595"/>
    </source>
</evidence>
<evidence type="ECO:0000256" key="4">
    <source>
        <dbReference type="ARBA" id="ARBA00022679"/>
    </source>
</evidence>
<dbReference type="InterPro" id="IPR004088">
    <property type="entry name" value="KH_dom_type_1"/>
</dbReference>
<dbReference type="HAMAP" id="MF_01595">
    <property type="entry name" value="PNPase"/>
    <property type="match status" value="1"/>
</dbReference>
<keyword evidence="6 9" id="KW-0479">Metal-binding</keyword>
<dbReference type="InterPro" id="IPR004087">
    <property type="entry name" value="KH_dom"/>
</dbReference>
<dbReference type="SMART" id="SM00316">
    <property type="entry name" value="S1"/>
    <property type="match status" value="1"/>
</dbReference>
<dbReference type="SUPFAM" id="SSF50249">
    <property type="entry name" value="Nucleic acid-binding proteins"/>
    <property type="match status" value="1"/>
</dbReference>
<dbReference type="Pfam" id="PF03725">
    <property type="entry name" value="RNase_PH_C"/>
    <property type="match status" value="2"/>
</dbReference>
<dbReference type="GO" id="GO:0000287">
    <property type="term" value="F:magnesium ion binding"/>
    <property type="evidence" value="ECO:0007669"/>
    <property type="project" value="UniProtKB-UniRule"/>
</dbReference>
<dbReference type="Gene3D" id="3.30.230.70">
    <property type="entry name" value="GHMP Kinase, N-terminal domain"/>
    <property type="match status" value="2"/>
</dbReference>
<evidence type="ECO:0000256" key="8">
    <source>
        <dbReference type="ARBA" id="ARBA00022884"/>
    </source>
</evidence>
<dbReference type="PIRSF" id="PIRSF005499">
    <property type="entry name" value="PNPase"/>
    <property type="match status" value="1"/>
</dbReference>
<dbReference type="InterPro" id="IPR003029">
    <property type="entry name" value="S1_domain"/>
</dbReference>
<dbReference type="GO" id="GO:0000175">
    <property type="term" value="F:3'-5'-RNA exonuclease activity"/>
    <property type="evidence" value="ECO:0007669"/>
    <property type="project" value="TreeGrafter"/>
</dbReference>
<keyword evidence="4 9" id="KW-0808">Transferase</keyword>
<sequence length="708" mass="78004">MEQEKRVFSVDLAGRKLEVEVGQLAKQANGAALIRYGDTVVLSTATASKEPKNVDFFPLTVNYEERLYAVGKIPGGFIKREGRPSEKAILASRLIDRPIRPLFADGFRNEVQVVSVVMSVDQNCSSEIAAMFGSSLALSVSDIPFEGPIAGVIVGRVDNEFVVNPTVDELEKSDIHLTVAGTKDAINMVEAGADEVPEEVMLEAIMFGHEQIKKLIAFQEEIVAAVGKEKVEVELYTVNADLERQVREIAEGDMNRAVQVQEKHARENAIKEVKSAVAAKFEEQDVEEEVLNQVNEILSKLVKSEVRRLITEEKVRPDGRSIDEIRPLSSETNLLPRTHGSGLFTRGQTQALSICTLGALGDVQILDGLSVEESKRFMHHYNFPSFSVGETRPMRGPGRREIGHGALGERALEPVIPNEKDFPYTIRLVSEVLESNGSTSQASICASTLAMMDAGVPIKAPVAGIAMGLIKSGEHYSILTDIQGMEDHLGDMDFKVAGTENGVTALQMDIKIDGLSREILDEALQQAKKGRMQILNHMMSTIATPRQELSQYAPKILTMAINPDKIRDVIGPSGKQINKIIEETGVKIDIEQDGTIFISSIDQPMNEKAKKIIEDLVREVEVGQMYLGKVKRIEKFGAFVEIFSGKDGLVHISELAEERIGKVEDVVAIGDELLVKVMEIDKQGRVNLSRKAILKEQKEKEEKAKETK</sequence>
<evidence type="ECO:0000313" key="11">
    <source>
        <dbReference type="EMBL" id="GMG75639.1"/>
    </source>
</evidence>
<dbReference type="RefSeq" id="WP_028411396.1">
    <property type="nucleotide sequence ID" value="NZ_BSYK01000001.1"/>
</dbReference>
<dbReference type="GO" id="GO:0003723">
    <property type="term" value="F:RNA binding"/>
    <property type="evidence" value="ECO:0007669"/>
    <property type="project" value="UniProtKB-UniRule"/>
</dbReference>
<dbReference type="CDD" id="cd11363">
    <property type="entry name" value="RNase_PH_PNPase_1"/>
    <property type="match status" value="1"/>
</dbReference>
<evidence type="ECO:0000259" key="10">
    <source>
        <dbReference type="PROSITE" id="PS50126"/>
    </source>
</evidence>
<protein>
    <recommendedName>
        <fullName evidence="9">Polyribonucleotide nucleotidyltransferase</fullName>
        <ecNumber evidence="9">2.7.7.8</ecNumber>
    </recommendedName>
    <alternativeName>
        <fullName evidence="9">Polynucleotide phosphorylase</fullName>
        <shortName evidence="9">PNPase</shortName>
    </alternativeName>
</protein>
<dbReference type="CDD" id="cd02393">
    <property type="entry name" value="KH-I_PNPase"/>
    <property type="match status" value="1"/>
</dbReference>
<dbReference type="AlphaFoldDB" id="A0AAX6BPS3"/>
<feature type="domain" description="S1 motif" evidence="10">
    <location>
        <begin position="623"/>
        <end position="691"/>
    </location>
</feature>
<reference evidence="11" key="1">
    <citation type="journal article" date="2024" name="Appl Microbiol">
        <title>Effect of kuratsuki Bacillus and Priestia on Taste of Sake.</title>
        <authorList>
            <person name="Kobayashi K."/>
            <person name="Nishida H."/>
        </authorList>
    </citation>
    <scope>NUCLEOTIDE SEQUENCE</scope>
    <source>
        <strain evidence="11">B-12</strain>
    </source>
</reference>
<dbReference type="GO" id="GO:0006396">
    <property type="term" value="P:RNA processing"/>
    <property type="evidence" value="ECO:0007669"/>
    <property type="project" value="InterPro"/>
</dbReference>
<dbReference type="PANTHER" id="PTHR11252">
    <property type="entry name" value="POLYRIBONUCLEOTIDE NUCLEOTIDYLTRANSFERASE"/>
    <property type="match status" value="1"/>
</dbReference>
<dbReference type="GO" id="GO:0004654">
    <property type="term" value="F:polyribonucleotide nucleotidyltransferase activity"/>
    <property type="evidence" value="ECO:0007669"/>
    <property type="project" value="UniProtKB-UniRule"/>
</dbReference>
<proteinExistence type="inferred from homology"/>
<dbReference type="Pfam" id="PF00575">
    <property type="entry name" value="S1"/>
    <property type="match status" value="1"/>
</dbReference>
<dbReference type="PANTHER" id="PTHR11252:SF0">
    <property type="entry name" value="POLYRIBONUCLEOTIDE NUCLEOTIDYLTRANSFERASE 1, MITOCHONDRIAL"/>
    <property type="match status" value="1"/>
</dbReference>
<dbReference type="Gene3D" id="3.30.1370.10">
    <property type="entry name" value="K Homology domain, type 1"/>
    <property type="match status" value="1"/>
</dbReference>
<name>A0AAX6BPS3_PRIMG</name>
<dbReference type="Pfam" id="PF03726">
    <property type="entry name" value="PNPase"/>
    <property type="match status" value="1"/>
</dbReference>
<dbReference type="InterPro" id="IPR036345">
    <property type="entry name" value="ExoRNase_PH_dom2_sf"/>
</dbReference>
<evidence type="ECO:0000256" key="7">
    <source>
        <dbReference type="ARBA" id="ARBA00022842"/>
    </source>
</evidence>
<evidence type="ECO:0000256" key="1">
    <source>
        <dbReference type="ARBA" id="ARBA00004496"/>
    </source>
</evidence>
<dbReference type="Proteomes" id="UP001165240">
    <property type="component" value="Unassembled WGS sequence"/>
</dbReference>
<dbReference type="FunFam" id="3.30.1370.10:FF:000001">
    <property type="entry name" value="Polyribonucleotide nucleotidyltransferase"/>
    <property type="match status" value="1"/>
</dbReference>
<dbReference type="InterPro" id="IPR012340">
    <property type="entry name" value="NA-bd_OB-fold"/>
</dbReference>
<dbReference type="InterPro" id="IPR015847">
    <property type="entry name" value="ExoRNase_PH_dom2"/>
</dbReference>
<dbReference type="EMBL" id="BSYK01000001">
    <property type="protein sequence ID" value="GMG75639.1"/>
    <property type="molecule type" value="Genomic_DNA"/>
</dbReference>
<dbReference type="PROSITE" id="PS50126">
    <property type="entry name" value="S1"/>
    <property type="match status" value="1"/>
</dbReference>
<keyword evidence="5 9" id="KW-0548">Nucleotidyltransferase</keyword>
<comment type="caution">
    <text evidence="11">The sequence shown here is derived from an EMBL/GenBank/DDBJ whole genome shotgun (WGS) entry which is preliminary data.</text>
</comment>
<keyword evidence="3 9" id="KW-0963">Cytoplasm</keyword>
<dbReference type="InterPro" id="IPR036612">
    <property type="entry name" value="KH_dom_type_1_sf"/>
</dbReference>
<dbReference type="SMART" id="SM00322">
    <property type="entry name" value="KH"/>
    <property type="match status" value="1"/>
</dbReference>
<dbReference type="InterPro" id="IPR020568">
    <property type="entry name" value="Ribosomal_Su5_D2-typ_SF"/>
</dbReference>
<dbReference type="EC" id="2.7.7.8" evidence="9"/>
<evidence type="ECO:0000256" key="2">
    <source>
        <dbReference type="ARBA" id="ARBA00007404"/>
    </source>
</evidence>
<dbReference type="GO" id="GO:0005829">
    <property type="term" value="C:cytosol"/>
    <property type="evidence" value="ECO:0007669"/>
    <property type="project" value="UniProtKB-ARBA"/>
</dbReference>
<dbReference type="CDD" id="cd04472">
    <property type="entry name" value="S1_PNPase"/>
    <property type="match status" value="1"/>
</dbReference>
<dbReference type="NCBIfam" id="NF008805">
    <property type="entry name" value="PRK11824.1"/>
    <property type="match status" value="1"/>
</dbReference>
<comment type="catalytic activity">
    <reaction evidence="9">
        <text>RNA(n+1) + phosphate = RNA(n) + a ribonucleoside 5'-diphosphate</text>
        <dbReference type="Rhea" id="RHEA:22096"/>
        <dbReference type="Rhea" id="RHEA-COMP:14527"/>
        <dbReference type="Rhea" id="RHEA-COMP:17342"/>
        <dbReference type="ChEBI" id="CHEBI:43474"/>
        <dbReference type="ChEBI" id="CHEBI:57930"/>
        <dbReference type="ChEBI" id="CHEBI:140395"/>
        <dbReference type="EC" id="2.7.7.8"/>
    </reaction>
</comment>
<organism evidence="11 12">
    <name type="scientific">Priestia megaterium</name>
    <name type="common">Bacillus megaterium</name>
    <dbReference type="NCBI Taxonomy" id="1404"/>
    <lineage>
        <taxon>Bacteria</taxon>
        <taxon>Bacillati</taxon>
        <taxon>Bacillota</taxon>
        <taxon>Bacilli</taxon>
        <taxon>Bacillales</taxon>
        <taxon>Bacillaceae</taxon>
        <taxon>Priestia</taxon>
    </lineage>
</organism>
<evidence type="ECO:0000256" key="3">
    <source>
        <dbReference type="ARBA" id="ARBA00022490"/>
    </source>
</evidence>
<keyword evidence="7 9" id="KW-0460">Magnesium</keyword>
<accession>A0AAX6BPS3</accession>
<dbReference type="CDD" id="cd11364">
    <property type="entry name" value="RNase_PH_PNPase_2"/>
    <property type="match status" value="1"/>
</dbReference>
<dbReference type="FunFam" id="3.30.230.70:FF:000001">
    <property type="entry name" value="Polyribonucleotide nucleotidyltransferase"/>
    <property type="match status" value="1"/>
</dbReference>
<feature type="binding site" evidence="9">
    <location>
        <position position="493"/>
    </location>
    <ligand>
        <name>Mg(2+)</name>
        <dbReference type="ChEBI" id="CHEBI:18420"/>
    </ligand>
</feature>
<dbReference type="GO" id="GO:0006402">
    <property type="term" value="P:mRNA catabolic process"/>
    <property type="evidence" value="ECO:0007669"/>
    <property type="project" value="UniProtKB-UniRule"/>
</dbReference>
<dbReference type="Gene3D" id="2.40.50.140">
    <property type="entry name" value="Nucleic acid-binding proteins"/>
    <property type="match status" value="1"/>
</dbReference>
<dbReference type="Pfam" id="PF01138">
    <property type="entry name" value="RNase_PH"/>
    <property type="match status" value="2"/>
</dbReference>
<comment type="cofactor">
    <cofactor evidence="9">
        <name>Mg(2+)</name>
        <dbReference type="ChEBI" id="CHEBI:18420"/>
    </cofactor>
</comment>
<dbReference type="InterPro" id="IPR027408">
    <property type="entry name" value="PNPase/RNase_PH_dom_sf"/>
</dbReference>
<evidence type="ECO:0000256" key="6">
    <source>
        <dbReference type="ARBA" id="ARBA00022723"/>
    </source>
</evidence>
<evidence type="ECO:0000256" key="5">
    <source>
        <dbReference type="ARBA" id="ARBA00022695"/>
    </source>
</evidence>
<feature type="binding site" evidence="9">
    <location>
        <position position="487"/>
    </location>
    <ligand>
        <name>Mg(2+)</name>
        <dbReference type="ChEBI" id="CHEBI:18420"/>
    </ligand>
</feature>
<dbReference type="InterPro" id="IPR001247">
    <property type="entry name" value="ExoRNase_PH_dom1"/>
</dbReference>
<dbReference type="InterPro" id="IPR012162">
    <property type="entry name" value="PNPase"/>
</dbReference>
<dbReference type="SUPFAM" id="SSF54211">
    <property type="entry name" value="Ribosomal protein S5 domain 2-like"/>
    <property type="match status" value="2"/>
</dbReference>